<dbReference type="InterPro" id="IPR011604">
    <property type="entry name" value="PDDEXK-like_dom_sf"/>
</dbReference>
<dbReference type="EMBL" id="FMWD01000004">
    <property type="protein sequence ID" value="SCZ57921.1"/>
    <property type="molecule type" value="Genomic_DNA"/>
</dbReference>
<sequence>MLKDCEESIIEQTLTAATCVHSTIGPGLLESIYEKALALELTERGLRAETQVPIPVRYRGQDLGMGFRADLIVEQSLLLELKCVETLNSLHVAQTITYLRLLGLKRGYLLNFNTRLLKHGVRRISI</sequence>
<proteinExistence type="predicted"/>
<protein>
    <submittedName>
        <fullName evidence="1">GxxExxY protein</fullName>
    </submittedName>
</protein>
<dbReference type="Proteomes" id="UP000199648">
    <property type="component" value="Unassembled WGS sequence"/>
</dbReference>
<organism evidence="1 2">
    <name type="scientific">Thiohalomonas denitrificans</name>
    <dbReference type="NCBI Taxonomy" id="415747"/>
    <lineage>
        <taxon>Bacteria</taxon>
        <taxon>Pseudomonadati</taxon>
        <taxon>Pseudomonadota</taxon>
        <taxon>Gammaproteobacteria</taxon>
        <taxon>Thiohalomonadales</taxon>
        <taxon>Thiohalomonadaceae</taxon>
        <taxon>Thiohalomonas</taxon>
    </lineage>
</organism>
<dbReference type="Pfam" id="PF13366">
    <property type="entry name" value="PDDEXK_3"/>
    <property type="match status" value="1"/>
</dbReference>
<evidence type="ECO:0000313" key="1">
    <source>
        <dbReference type="EMBL" id="SCZ57921.1"/>
    </source>
</evidence>
<dbReference type="RefSeq" id="WP_092994915.1">
    <property type="nucleotide sequence ID" value="NZ_FMWD01000004.1"/>
</dbReference>
<accession>A0A1G5Q954</accession>
<dbReference type="OrthoDB" id="9806869at2"/>
<dbReference type="NCBIfam" id="TIGR04256">
    <property type="entry name" value="GxxExxY"/>
    <property type="match status" value="1"/>
</dbReference>
<dbReference type="AlphaFoldDB" id="A0A1G5Q954"/>
<dbReference type="STRING" id="415747.SAMN03097708_01546"/>
<keyword evidence="2" id="KW-1185">Reference proteome</keyword>
<name>A0A1G5Q954_9GAMM</name>
<dbReference type="Gene3D" id="3.90.320.10">
    <property type="match status" value="1"/>
</dbReference>
<gene>
    <name evidence="1" type="ORF">SAMN03097708_01546</name>
</gene>
<dbReference type="InterPro" id="IPR026350">
    <property type="entry name" value="GxxExxY"/>
</dbReference>
<reference evidence="1 2" key="1">
    <citation type="submission" date="2016-10" db="EMBL/GenBank/DDBJ databases">
        <authorList>
            <person name="de Groot N.N."/>
        </authorList>
    </citation>
    <scope>NUCLEOTIDE SEQUENCE [LARGE SCALE GENOMIC DNA]</scope>
    <source>
        <strain evidence="1 2">HLD2</strain>
    </source>
</reference>
<evidence type="ECO:0000313" key="2">
    <source>
        <dbReference type="Proteomes" id="UP000199648"/>
    </source>
</evidence>